<accession>A0A821QH88</accession>
<dbReference type="InterPro" id="IPR013783">
    <property type="entry name" value="Ig-like_fold"/>
</dbReference>
<dbReference type="PANTHER" id="PTHR45080">
    <property type="entry name" value="CONTACTIN 5"/>
    <property type="match status" value="1"/>
</dbReference>
<dbReference type="Gene3D" id="2.60.40.10">
    <property type="entry name" value="Immunoglobulins"/>
    <property type="match status" value="1"/>
</dbReference>
<evidence type="ECO:0000259" key="1">
    <source>
        <dbReference type="PROSITE" id="PS50835"/>
    </source>
</evidence>
<feature type="non-terminal residue" evidence="2">
    <location>
        <position position="94"/>
    </location>
</feature>
<dbReference type="GO" id="GO:0007156">
    <property type="term" value="P:homophilic cell adhesion via plasma membrane adhesion molecules"/>
    <property type="evidence" value="ECO:0007669"/>
    <property type="project" value="TreeGrafter"/>
</dbReference>
<proteinExistence type="predicted"/>
<keyword evidence="3" id="KW-1185">Reference proteome</keyword>
<evidence type="ECO:0000313" key="2">
    <source>
        <dbReference type="EMBL" id="CAF4824799.1"/>
    </source>
</evidence>
<dbReference type="PANTHER" id="PTHR45080:SF32">
    <property type="entry name" value="MAM DOMAIN CONTAINING GLYCOSYLPHOSPHATIDYLINOSITOL ANCHOR 1"/>
    <property type="match status" value="1"/>
</dbReference>
<feature type="domain" description="Ig-like" evidence="1">
    <location>
        <begin position="22"/>
        <end position="94"/>
    </location>
</feature>
<dbReference type="Proteomes" id="UP000663873">
    <property type="component" value="Unassembled WGS sequence"/>
</dbReference>
<organism evidence="2 3">
    <name type="scientific">Rotaria socialis</name>
    <dbReference type="NCBI Taxonomy" id="392032"/>
    <lineage>
        <taxon>Eukaryota</taxon>
        <taxon>Metazoa</taxon>
        <taxon>Spiralia</taxon>
        <taxon>Gnathifera</taxon>
        <taxon>Rotifera</taxon>
        <taxon>Eurotatoria</taxon>
        <taxon>Bdelloidea</taxon>
        <taxon>Philodinida</taxon>
        <taxon>Philodinidae</taxon>
        <taxon>Rotaria</taxon>
    </lineage>
</organism>
<dbReference type="GO" id="GO:0050808">
    <property type="term" value="P:synapse organization"/>
    <property type="evidence" value="ECO:0007669"/>
    <property type="project" value="TreeGrafter"/>
</dbReference>
<dbReference type="InterPro" id="IPR007110">
    <property type="entry name" value="Ig-like_dom"/>
</dbReference>
<dbReference type="AlphaFoldDB" id="A0A821QH88"/>
<feature type="non-terminal residue" evidence="2">
    <location>
        <position position="1"/>
    </location>
</feature>
<dbReference type="InterPro" id="IPR036179">
    <property type="entry name" value="Ig-like_dom_sf"/>
</dbReference>
<evidence type="ECO:0000313" key="3">
    <source>
        <dbReference type="Proteomes" id="UP000663873"/>
    </source>
</evidence>
<name>A0A821QH88_9BILA</name>
<dbReference type="Pfam" id="PF07679">
    <property type="entry name" value="I-set"/>
    <property type="match status" value="1"/>
</dbReference>
<dbReference type="InterPro" id="IPR050958">
    <property type="entry name" value="Cell_Adh-Cytoskel_Orgn"/>
</dbReference>
<dbReference type="GO" id="GO:0043025">
    <property type="term" value="C:neuronal cell body"/>
    <property type="evidence" value="ECO:0007669"/>
    <property type="project" value="TreeGrafter"/>
</dbReference>
<reference evidence="2" key="1">
    <citation type="submission" date="2021-02" db="EMBL/GenBank/DDBJ databases">
        <authorList>
            <person name="Nowell W R."/>
        </authorList>
    </citation>
    <scope>NUCLEOTIDE SEQUENCE</scope>
</reference>
<protein>
    <recommendedName>
        <fullName evidence="1">Ig-like domain-containing protein</fullName>
    </recommendedName>
</protein>
<gene>
    <name evidence="2" type="ORF">UJA718_LOCUS42330</name>
</gene>
<dbReference type="SUPFAM" id="SSF48726">
    <property type="entry name" value="Immunoglobulin"/>
    <property type="match status" value="1"/>
</dbReference>
<dbReference type="GO" id="GO:0005886">
    <property type="term" value="C:plasma membrane"/>
    <property type="evidence" value="ECO:0007669"/>
    <property type="project" value="TreeGrafter"/>
</dbReference>
<dbReference type="GO" id="GO:0008046">
    <property type="term" value="F:axon guidance receptor activity"/>
    <property type="evidence" value="ECO:0007669"/>
    <property type="project" value="TreeGrafter"/>
</dbReference>
<dbReference type="EMBL" id="CAJOBP010053957">
    <property type="protein sequence ID" value="CAF4824799.1"/>
    <property type="molecule type" value="Genomic_DNA"/>
</dbReference>
<sequence>CKVENQYGTHTVEINIEVLPPPSTQQKLKDFDISRGQDVKLTVTANGTPLPPCIWFHNDKKIYPKPNHIIIIDDGPAHTLQLLDVQLSDAGTYK</sequence>
<comment type="caution">
    <text evidence="2">The sequence shown here is derived from an EMBL/GenBank/DDBJ whole genome shotgun (WGS) entry which is preliminary data.</text>
</comment>
<dbReference type="PROSITE" id="PS50835">
    <property type="entry name" value="IG_LIKE"/>
    <property type="match status" value="1"/>
</dbReference>
<dbReference type="InterPro" id="IPR013098">
    <property type="entry name" value="Ig_I-set"/>
</dbReference>
<dbReference type="GO" id="GO:0030424">
    <property type="term" value="C:axon"/>
    <property type="evidence" value="ECO:0007669"/>
    <property type="project" value="TreeGrafter"/>
</dbReference>